<evidence type="ECO:0000313" key="2">
    <source>
        <dbReference type="Proteomes" id="UP000183263"/>
    </source>
</evidence>
<reference evidence="1 2" key="1">
    <citation type="submission" date="2016-10" db="EMBL/GenBank/DDBJ databases">
        <authorList>
            <person name="de Groot N.N."/>
        </authorList>
    </citation>
    <scope>NUCLEOTIDE SEQUENCE [LARGE SCALE GENOMIC DNA]</scope>
    <source>
        <strain evidence="1 2">DSM 44892</strain>
    </source>
</reference>
<evidence type="ECO:0000313" key="1">
    <source>
        <dbReference type="EMBL" id="SDI80669.1"/>
    </source>
</evidence>
<proteinExistence type="predicted"/>
<dbReference type="Proteomes" id="UP000183263">
    <property type="component" value="Unassembled WGS sequence"/>
</dbReference>
<keyword evidence="2" id="KW-1185">Reference proteome</keyword>
<accession>A0A1G8NK82</accession>
<gene>
    <name evidence="1" type="ORF">SAMN05444695_11195</name>
</gene>
<sequence>MSDSSDQPADGGGRGTATPFIAALVIVVVLLVGIVVSSWFSSDETLSDADRVSRVTADFVLVHNNDDEEAREKIVCPAYDEDRSPLADRDGDVTLDAVEDITFDGDRATAQVRVTADGGDSTGTWQYARSGDMWRVCN</sequence>
<name>A0A1G8NK82_9NOCA</name>
<dbReference type="EMBL" id="FNDN01000011">
    <property type="protein sequence ID" value="SDI80669.1"/>
    <property type="molecule type" value="Genomic_DNA"/>
</dbReference>
<protein>
    <recommendedName>
        <fullName evidence="3">DUF4878 domain-containing protein</fullName>
    </recommendedName>
</protein>
<dbReference type="AlphaFoldDB" id="A0A1G8NK82"/>
<dbReference type="OrthoDB" id="4464858at2"/>
<organism evidence="1 2">
    <name type="scientific">Rhodococcus triatomae</name>
    <dbReference type="NCBI Taxonomy" id="300028"/>
    <lineage>
        <taxon>Bacteria</taxon>
        <taxon>Bacillati</taxon>
        <taxon>Actinomycetota</taxon>
        <taxon>Actinomycetes</taxon>
        <taxon>Mycobacteriales</taxon>
        <taxon>Nocardiaceae</taxon>
        <taxon>Rhodococcus</taxon>
    </lineage>
</organism>
<evidence type="ECO:0008006" key="3">
    <source>
        <dbReference type="Google" id="ProtNLM"/>
    </source>
</evidence>
<dbReference type="RefSeq" id="WP_072738945.1">
    <property type="nucleotide sequence ID" value="NZ_CP048813.1"/>
</dbReference>